<dbReference type="RefSeq" id="WP_254093137.1">
    <property type="nucleotide sequence ID" value="NZ_JAHESC010000051.1"/>
</dbReference>
<dbReference type="PROSITE" id="PS51257">
    <property type="entry name" value="PROKAR_LIPOPROTEIN"/>
    <property type="match status" value="1"/>
</dbReference>
<dbReference type="InterPro" id="IPR017850">
    <property type="entry name" value="Alkaline_phosphatase_core_sf"/>
</dbReference>
<sequence length="520" mass="56722">MKTRPTTSNTSVLSRTTGRTTVLFFAVLTALVAGCASPTPPPAAKPNIIVFYVDDLGYADVGCYGAVGVATPHIDTLARQGVRFTDAHCGAATCTPSRYSLLTGRYAFRNKAAILPGDAPLLIDTAHQTLPGMLREAGYTTAVVGKWHLGRGRGKIDWNHHIAPGANEVGFDYSFLLPATGDRVPTVYVENGNVVNLDPADPITVNYQQPLEETEPVHSDSLKMKADPQHSNTVVNGVSRIGFMKGGRRAHWVDEDFPHVFNEKALAFIDGARDKPFFLFYSFHDIHVPRMPHADFVGKSTLGPRGDAIAQVDWVVGQIVAALKQKGLADNTLIVFTSDNGPVLDDGYEDQAVQRIGNHVPGGAFRGGKYSAYEAGTRVPTIVWWPAQVKHRVSHALLTQVDLLASLAALVHAPSVQNIDSEDHLNAWLGQDTTGRRVMIEESFTLSVREGRWKYIQPFNGPMPTWMDNKKIEHGLSNTGQLYDLEHDPGEKQNLAGKLPEQAGRMQRALDAIVAGQKAR</sequence>
<feature type="chain" id="PRO_5042912706" evidence="3">
    <location>
        <begin position="36"/>
        <end position="520"/>
    </location>
</feature>
<reference evidence="5 6" key="1">
    <citation type="submission" date="2021-05" db="EMBL/GenBank/DDBJ databases">
        <title>A Polyphasic approach of four new species of the genus Ohtaekwangia: Ohtaekwangia histidinii sp. nov., Ohtaekwangia cretensis sp. nov., Ohtaekwangia indiensis sp. nov., Ohtaekwangia reichenbachii sp. nov. from diverse environment.</title>
        <authorList>
            <person name="Octaviana S."/>
        </authorList>
    </citation>
    <scope>NUCLEOTIDE SEQUENCE [LARGE SCALE GENOMIC DNA]</scope>
    <source>
        <strain evidence="5 6">PWU37</strain>
    </source>
</reference>
<feature type="domain" description="Sulfatase N-terminal" evidence="4">
    <location>
        <begin position="46"/>
        <end position="411"/>
    </location>
</feature>
<dbReference type="CDD" id="cd16143">
    <property type="entry name" value="ARS_like"/>
    <property type="match status" value="1"/>
</dbReference>
<dbReference type="Proteomes" id="UP001319180">
    <property type="component" value="Unassembled WGS sequence"/>
</dbReference>
<name>A0AAP2GKT2_9BACT</name>
<evidence type="ECO:0000313" key="6">
    <source>
        <dbReference type="Proteomes" id="UP001319180"/>
    </source>
</evidence>
<dbReference type="PANTHER" id="PTHR43751:SF6">
    <property type="entry name" value="N-ACETYLGALACTOSAMINE-6-O-SULFATASE"/>
    <property type="match status" value="1"/>
</dbReference>
<accession>A0AAP2GKT2</accession>
<evidence type="ECO:0000256" key="1">
    <source>
        <dbReference type="ARBA" id="ARBA00008779"/>
    </source>
</evidence>
<dbReference type="Gene3D" id="3.40.720.10">
    <property type="entry name" value="Alkaline Phosphatase, subunit A"/>
    <property type="match status" value="1"/>
</dbReference>
<dbReference type="PROSITE" id="PS00523">
    <property type="entry name" value="SULFATASE_1"/>
    <property type="match status" value="1"/>
</dbReference>
<evidence type="ECO:0000313" key="5">
    <source>
        <dbReference type="EMBL" id="MBT1689915.1"/>
    </source>
</evidence>
<feature type="signal peptide" evidence="3">
    <location>
        <begin position="1"/>
        <end position="35"/>
    </location>
</feature>
<keyword evidence="3" id="KW-0732">Signal</keyword>
<evidence type="ECO:0000256" key="2">
    <source>
        <dbReference type="ARBA" id="ARBA00022801"/>
    </source>
</evidence>
<keyword evidence="6" id="KW-1185">Reference proteome</keyword>
<dbReference type="PANTHER" id="PTHR43751">
    <property type="entry name" value="SULFATASE"/>
    <property type="match status" value="1"/>
</dbReference>
<dbReference type="PROSITE" id="PS00149">
    <property type="entry name" value="SULFATASE_2"/>
    <property type="match status" value="1"/>
</dbReference>
<dbReference type="EMBL" id="JAHESC010000051">
    <property type="protein sequence ID" value="MBT1689915.1"/>
    <property type="molecule type" value="Genomic_DNA"/>
</dbReference>
<dbReference type="GO" id="GO:0016787">
    <property type="term" value="F:hydrolase activity"/>
    <property type="evidence" value="ECO:0007669"/>
    <property type="project" value="UniProtKB-KW"/>
</dbReference>
<organism evidence="5 6">
    <name type="scientific">Dawidia soli</name>
    <dbReference type="NCBI Taxonomy" id="2782352"/>
    <lineage>
        <taxon>Bacteria</taxon>
        <taxon>Pseudomonadati</taxon>
        <taxon>Bacteroidota</taxon>
        <taxon>Cytophagia</taxon>
        <taxon>Cytophagales</taxon>
        <taxon>Chryseotaleaceae</taxon>
        <taxon>Dawidia</taxon>
    </lineage>
</organism>
<dbReference type="Pfam" id="PF00884">
    <property type="entry name" value="Sulfatase"/>
    <property type="match status" value="1"/>
</dbReference>
<keyword evidence="2" id="KW-0378">Hydrolase</keyword>
<evidence type="ECO:0000259" key="4">
    <source>
        <dbReference type="Pfam" id="PF00884"/>
    </source>
</evidence>
<protein>
    <submittedName>
        <fullName evidence="5">Arylsulfatase</fullName>
    </submittedName>
</protein>
<dbReference type="InterPro" id="IPR024607">
    <property type="entry name" value="Sulfatase_CS"/>
</dbReference>
<dbReference type="SUPFAM" id="SSF53649">
    <property type="entry name" value="Alkaline phosphatase-like"/>
    <property type="match status" value="1"/>
</dbReference>
<dbReference type="InterPro" id="IPR000917">
    <property type="entry name" value="Sulfatase_N"/>
</dbReference>
<proteinExistence type="inferred from homology"/>
<comment type="caution">
    <text evidence="5">The sequence shown here is derived from an EMBL/GenBank/DDBJ whole genome shotgun (WGS) entry which is preliminary data.</text>
</comment>
<dbReference type="Gene3D" id="3.30.1120.10">
    <property type="match status" value="1"/>
</dbReference>
<gene>
    <name evidence="5" type="ORF">KK078_25355</name>
</gene>
<comment type="similarity">
    <text evidence="1">Belongs to the sulfatase family.</text>
</comment>
<evidence type="ECO:0000256" key="3">
    <source>
        <dbReference type="SAM" id="SignalP"/>
    </source>
</evidence>
<dbReference type="InterPro" id="IPR052701">
    <property type="entry name" value="GAG_Ulvan_Degrading_Sulfatases"/>
</dbReference>
<dbReference type="AlphaFoldDB" id="A0AAP2GKT2"/>